<protein>
    <recommendedName>
        <fullName evidence="10">4-hydroxythreonine-4-phosphate dehydrogenase</fullName>
        <ecNumber evidence="10">1.1.1.262</ecNumber>
    </recommendedName>
    <alternativeName>
        <fullName evidence="10">4-(phosphohydroxy)-L-threonine dehydrogenase</fullName>
    </alternativeName>
</protein>
<evidence type="ECO:0000256" key="9">
    <source>
        <dbReference type="ARBA" id="ARBA00023285"/>
    </source>
</evidence>
<keyword evidence="7 10" id="KW-0520">NAD</keyword>
<dbReference type="GO" id="GO:0008615">
    <property type="term" value="P:pyridoxine biosynthetic process"/>
    <property type="evidence" value="ECO:0007669"/>
    <property type="project" value="UniProtKB-UniRule"/>
</dbReference>
<dbReference type="Gene3D" id="3.40.718.10">
    <property type="entry name" value="Isopropylmalate Dehydrogenase"/>
    <property type="match status" value="1"/>
</dbReference>
<evidence type="ECO:0000256" key="6">
    <source>
        <dbReference type="ARBA" id="ARBA00023002"/>
    </source>
</evidence>
<evidence type="ECO:0000256" key="3">
    <source>
        <dbReference type="ARBA" id="ARBA00022833"/>
    </source>
</evidence>
<gene>
    <name evidence="10 11" type="primary">pdxA</name>
    <name evidence="11" type="ORF">NCTC12219_00254</name>
</gene>
<keyword evidence="2 10" id="KW-0479">Metal-binding</keyword>
<keyword evidence="4 10" id="KW-0460">Magnesium</keyword>
<dbReference type="GO" id="GO:0050570">
    <property type="term" value="F:4-hydroxythreonine-4-phosphate dehydrogenase activity"/>
    <property type="evidence" value="ECO:0007669"/>
    <property type="project" value="UniProtKB-UniRule"/>
</dbReference>
<evidence type="ECO:0000313" key="12">
    <source>
        <dbReference type="Proteomes" id="UP000255103"/>
    </source>
</evidence>
<dbReference type="InterPro" id="IPR037539">
    <property type="entry name" value="PdxA_epsilonprot"/>
</dbReference>
<dbReference type="GO" id="GO:0008270">
    <property type="term" value="F:zinc ion binding"/>
    <property type="evidence" value="ECO:0007669"/>
    <property type="project" value="UniProtKB-UniRule"/>
</dbReference>
<keyword evidence="8 10" id="KW-0664">Pyridoxine biosynthesis</keyword>
<organism evidence="11 12">
    <name type="scientific">Helicobacter cinaedi</name>
    <dbReference type="NCBI Taxonomy" id="213"/>
    <lineage>
        <taxon>Bacteria</taxon>
        <taxon>Pseudomonadati</taxon>
        <taxon>Campylobacterota</taxon>
        <taxon>Epsilonproteobacteria</taxon>
        <taxon>Campylobacterales</taxon>
        <taxon>Helicobacteraceae</taxon>
        <taxon>Helicobacter</taxon>
    </lineage>
</organism>
<evidence type="ECO:0000256" key="10">
    <source>
        <dbReference type="HAMAP-Rule" id="MF_02086"/>
    </source>
</evidence>
<evidence type="ECO:0000256" key="1">
    <source>
        <dbReference type="ARBA" id="ARBA00022490"/>
    </source>
</evidence>
<dbReference type="NCBIfam" id="NF003040">
    <property type="entry name" value="PRK03946.1"/>
    <property type="match status" value="1"/>
</dbReference>
<evidence type="ECO:0000256" key="8">
    <source>
        <dbReference type="ARBA" id="ARBA00023096"/>
    </source>
</evidence>
<dbReference type="SUPFAM" id="SSF53659">
    <property type="entry name" value="Isocitrate/Isopropylmalate dehydrogenase-like"/>
    <property type="match status" value="1"/>
</dbReference>
<comment type="catalytic activity">
    <reaction evidence="10">
        <text>4-(phosphooxy)-L-threonine + NAD(+) = 3-amino-2-oxopropyl phosphate + CO2 + NADH</text>
        <dbReference type="Rhea" id="RHEA:32275"/>
        <dbReference type="ChEBI" id="CHEBI:16526"/>
        <dbReference type="ChEBI" id="CHEBI:57279"/>
        <dbReference type="ChEBI" id="CHEBI:57540"/>
        <dbReference type="ChEBI" id="CHEBI:57945"/>
        <dbReference type="ChEBI" id="CHEBI:58452"/>
        <dbReference type="EC" id="1.1.1.262"/>
    </reaction>
</comment>
<feature type="binding site" evidence="10">
    <location>
        <position position="253"/>
    </location>
    <ligand>
        <name>substrate</name>
    </ligand>
</feature>
<dbReference type="RefSeq" id="WP_115721275.1">
    <property type="nucleotide sequence ID" value="NZ_UGHX01000001.1"/>
</dbReference>
<keyword evidence="9 10" id="KW-0170">Cobalt</keyword>
<feature type="binding site" evidence="10">
    <location>
        <position position="149"/>
    </location>
    <ligand>
        <name>a divalent metal cation</name>
        <dbReference type="ChEBI" id="CHEBI:60240"/>
        <note>ligand shared between dimeric partners</note>
    </ligand>
</feature>
<evidence type="ECO:0000256" key="4">
    <source>
        <dbReference type="ARBA" id="ARBA00022842"/>
    </source>
</evidence>
<accession>A0A377JT16</accession>
<dbReference type="UniPathway" id="UPA00244">
    <property type="reaction ID" value="UER00312"/>
</dbReference>
<sequence>MPKIAISIGDINGIGLEIALKSHNAISQICEPVYVTHLEIVESAAKILGLSMPKDMKCVADFELCADIQPGVVSKESGLYSYKSFLQAIKLTESRITQALVTLPIHKKAWQEAGVESIGHTQVLSQYFGADSIMMLGCEEMFVALYTDHIPLSKVSQSISQDSIKAFLLSFARAVRLNEPCCVLGLNPHCGDDGLMGDEDRYITQAVCEANLALNKELFFGAYPPDSAFSPLNRKKFRYFVSQYHDVGLAPLKALYFEQSINVSLNLPILRTSVDHGVGFDVAYKKSVKIHTQSYINAVKYAVDRKSKPLLA</sequence>
<feature type="binding site" evidence="10">
    <location>
        <position position="189"/>
    </location>
    <ligand>
        <name>a divalent metal cation</name>
        <dbReference type="ChEBI" id="CHEBI:60240"/>
        <note>ligand shared between dimeric partners</note>
    </ligand>
</feature>
<comment type="function">
    <text evidence="10">Catalyzes the NAD(P)-dependent oxidation of 4-(phosphooxy)-L-threonine (HTP) into 2-amino-3-oxo-4-(phosphooxy)butyric acid which spontaneously decarboxylates to form 3-amino-2-oxopropyl phosphate (AHAP).</text>
</comment>
<dbReference type="PANTHER" id="PTHR30004">
    <property type="entry name" value="4-HYDROXYTHREONINE-4-PHOSPHATE DEHYDROGENASE"/>
    <property type="match status" value="1"/>
</dbReference>
<dbReference type="GO" id="GO:0042823">
    <property type="term" value="P:pyridoxal phosphate biosynthetic process"/>
    <property type="evidence" value="ECO:0007669"/>
    <property type="project" value="UniProtKB-UniRule"/>
</dbReference>
<dbReference type="PANTHER" id="PTHR30004:SF6">
    <property type="entry name" value="D-THREONATE 4-PHOSPHATE DEHYDROGENASE"/>
    <property type="match status" value="1"/>
</dbReference>
<dbReference type="GO" id="GO:0005737">
    <property type="term" value="C:cytoplasm"/>
    <property type="evidence" value="ECO:0007669"/>
    <property type="project" value="UniProtKB-SubCell"/>
</dbReference>
<dbReference type="Proteomes" id="UP000255103">
    <property type="component" value="Unassembled WGS sequence"/>
</dbReference>
<dbReference type="Pfam" id="PF04166">
    <property type="entry name" value="PdxA"/>
    <property type="match status" value="1"/>
</dbReference>
<evidence type="ECO:0000256" key="7">
    <source>
        <dbReference type="ARBA" id="ARBA00023027"/>
    </source>
</evidence>
<dbReference type="GO" id="GO:0000287">
    <property type="term" value="F:magnesium ion binding"/>
    <property type="evidence" value="ECO:0007669"/>
    <property type="project" value="UniProtKB-UniRule"/>
</dbReference>
<dbReference type="EC" id="1.1.1.262" evidence="10"/>
<keyword evidence="5 10" id="KW-0521">NADP</keyword>
<comment type="cofactor">
    <cofactor evidence="10">
        <name>Zn(2+)</name>
        <dbReference type="ChEBI" id="CHEBI:29105"/>
    </cofactor>
    <cofactor evidence="10">
        <name>Mg(2+)</name>
        <dbReference type="ChEBI" id="CHEBI:18420"/>
    </cofactor>
    <cofactor evidence="10">
        <name>Co(2+)</name>
        <dbReference type="ChEBI" id="CHEBI:48828"/>
    </cofactor>
</comment>
<proteinExistence type="inferred from homology"/>
<keyword evidence="6 10" id="KW-0560">Oxidoreductase</keyword>
<dbReference type="InterPro" id="IPR005255">
    <property type="entry name" value="PdxA_fam"/>
</dbReference>
<feature type="binding site" evidence="10">
    <location>
        <position position="121"/>
    </location>
    <ligand>
        <name>substrate</name>
    </ligand>
</feature>
<dbReference type="EMBL" id="UGHX01000001">
    <property type="protein sequence ID" value="STP10395.1"/>
    <property type="molecule type" value="Genomic_DNA"/>
</dbReference>
<keyword evidence="1 10" id="KW-0963">Cytoplasm</keyword>
<comment type="miscellaneous">
    <text evidence="10">The active site is located at the dimer interface.</text>
</comment>
<dbReference type="GO" id="GO:0050897">
    <property type="term" value="F:cobalt ion binding"/>
    <property type="evidence" value="ECO:0007669"/>
    <property type="project" value="UniProtKB-UniRule"/>
</dbReference>
<evidence type="ECO:0000256" key="2">
    <source>
        <dbReference type="ARBA" id="ARBA00022723"/>
    </source>
</evidence>
<keyword evidence="3 10" id="KW-0862">Zinc</keyword>
<evidence type="ECO:0000313" key="11">
    <source>
        <dbReference type="EMBL" id="STP10395.1"/>
    </source>
</evidence>
<feature type="binding site" evidence="10">
    <location>
        <position position="245"/>
    </location>
    <ligand>
        <name>a divalent metal cation</name>
        <dbReference type="ChEBI" id="CHEBI:60240"/>
        <note>ligand shared between dimeric partners</note>
    </ligand>
</feature>
<comment type="subunit">
    <text evidence="10">Homodimer.</text>
</comment>
<reference evidence="11 12" key="1">
    <citation type="submission" date="2018-06" db="EMBL/GenBank/DDBJ databases">
        <authorList>
            <consortium name="Pathogen Informatics"/>
            <person name="Doyle S."/>
        </authorList>
    </citation>
    <scope>NUCLEOTIDE SEQUENCE [LARGE SCALE GENOMIC DNA]</scope>
    <source>
        <strain evidence="11 12">NCTC12219</strain>
    </source>
</reference>
<dbReference type="GO" id="GO:0051287">
    <property type="term" value="F:NAD binding"/>
    <property type="evidence" value="ECO:0007669"/>
    <property type="project" value="InterPro"/>
</dbReference>
<feature type="binding site" evidence="10">
    <location>
        <position position="120"/>
    </location>
    <ligand>
        <name>substrate</name>
    </ligand>
</feature>
<dbReference type="AlphaFoldDB" id="A0A377JT16"/>
<dbReference type="HAMAP" id="MF_02086">
    <property type="entry name" value="PdxA_Epsilonprot"/>
    <property type="match status" value="1"/>
</dbReference>
<feature type="binding site" evidence="10">
    <location>
        <position position="271"/>
    </location>
    <ligand>
        <name>substrate</name>
    </ligand>
</feature>
<name>A0A377JT16_9HELI</name>
<comment type="subcellular location">
    <subcellularLocation>
        <location evidence="10">Cytoplasm</location>
    </subcellularLocation>
</comment>
<comment type="similarity">
    <text evidence="10">Belongs to the PdxA family.</text>
</comment>
<feature type="binding site" evidence="10">
    <location>
        <position position="262"/>
    </location>
    <ligand>
        <name>substrate</name>
    </ligand>
</feature>
<comment type="pathway">
    <text evidence="10">Cofactor biosynthesis; pyridoxine 5'-phosphate biosynthesis; pyridoxine 5'-phosphate from D-erythrose 4-phosphate: step 4/5.</text>
</comment>
<evidence type="ECO:0000256" key="5">
    <source>
        <dbReference type="ARBA" id="ARBA00022857"/>
    </source>
</evidence>